<evidence type="ECO:0000256" key="8">
    <source>
        <dbReference type="ARBA" id="ARBA00022842"/>
    </source>
</evidence>
<dbReference type="Gene3D" id="1.10.8.160">
    <property type="entry name" value="DNA primase S, domain 2"/>
    <property type="match status" value="1"/>
</dbReference>
<sequence>MVKIEYLTPASPEERKRYYREEWNIKQVPEYIIQSIQEREFGFDHVGRGPNDRYKVFRTPDLLKRFLKVRTPFAAYCSVAFYDKPRRRDRWTKAELVFDVDAKDIPVRTCECEGVCEICLNEAREIVLGIIDTLKGDLGLQNIHVVYSGRGYHIRVLDNDVMSVNTDVRSQIVKYLVGADVPENEYSLDFEKVSYEHFVIPFGYPNVFTKRVKYAILHLNENSELDEVNKKLLKDVLKHRQLIELDNWGMFKNKIGPQRYRKVIKGIASMNMSLVDAKVSIDLKRILRLPSSLHSMVSMKCTEVKNIETFDPFDDAVPKFVYER</sequence>
<comment type="subunit">
    <text evidence="11">Heterodimer of a small subunit (PriS) and a large subunit (PriL).</text>
</comment>
<organism evidence="14 15">
    <name type="scientific">Methanobacterium spitsbergense</name>
    <dbReference type="NCBI Taxonomy" id="2874285"/>
    <lineage>
        <taxon>Archaea</taxon>
        <taxon>Methanobacteriati</taxon>
        <taxon>Methanobacteriota</taxon>
        <taxon>Methanomada group</taxon>
        <taxon>Methanobacteria</taxon>
        <taxon>Methanobacteriales</taxon>
        <taxon>Methanobacteriaceae</taxon>
        <taxon>Methanobacterium</taxon>
    </lineage>
</organism>
<dbReference type="EC" id="2.7.7.-" evidence="11"/>
<dbReference type="AlphaFoldDB" id="A0A8T5V4E4"/>
<dbReference type="GO" id="GO:0003899">
    <property type="term" value="F:DNA-directed RNA polymerase activity"/>
    <property type="evidence" value="ECO:0007669"/>
    <property type="project" value="UniProtKB-UniRule"/>
</dbReference>
<dbReference type="GO" id="GO:0046872">
    <property type="term" value="F:metal ion binding"/>
    <property type="evidence" value="ECO:0007669"/>
    <property type="project" value="UniProtKB-KW"/>
</dbReference>
<keyword evidence="4 11" id="KW-0808">Transferase</keyword>
<dbReference type="GO" id="GO:1990077">
    <property type="term" value="C:primosome complex"/>
    <property type="evidence" value="ECO:0007669"/>
    <property type="project" value="UniProtKB-KW"/>
</dbReference>
<keyword evidence="8 11" id="KW-0460">Magnesium</keyword>
<protein>
    <recommendedName>
        <fullName evidence="11">DNA primase small subunit PriS</fullName>
        <ecNumber evidence="11">2.7.7.-</ecNumber>
    </recommendedName>
</protein>
<evidence type="ECO:0000256" key="1">
    <source>
        <dbReference type="ARBA" id="ARBA00009762"/>
    </source>
</evidence>
<evidence type="ECO:0000256" key="2">
    <source>
        <dbReference type="ARBA" id="ARBA00022478"/>
    </source>
</evidence>
<name>A0A8T5V4E4_9EURY</name>
<dbReference type="Proteomes" id="UP000825933">
    <property type="component" value="Unassembled WGS sequence"/>
</dbReference>
<evidence type="ECO:0000256" key="11">
    <source>
        <dbReference type="HAMAP-Rule" id="MF_00700"/>
    </source>
</evidence>
<keyword evidence="15" id="KW-1185">Reference proteome</keyword>
<dbReference type="HAMAP" id="MF_00700">
    <property type="entry name" value="DNA_primase_sml_arc"/>
    <property type="match status" value="1"/>
</dbReference>
<comment type="similarity">
    <text evidence="1 11 12">Belongs to the eukaryotic-type primase small subunit family.</text>
</comment>
<accession>A0A8T5V4E4</accession>
<dbReference type="Gene3D" id="3.90.920.10">
    <property type="entry name" value="DNA primase, PRIM domain"/>
    <property type="match status" value="1"/>
</dbReference>
<dbReference type="Pfam" id="PF01896">
    <property type="entry name" value="DNA_primase_S"/>
    <property type="match status" value="1"/>
</dbReference>
<keyword evidence="2 11" id="KW-0240">DNA-directed RNA polymerase</keyword>
<dbReference type="SUPFAM" id="SSF56747">
    <property type="entry name" value="Prim-pol domain"/>
    <property type="match status" value="1"/>
</dbReference>
<keyword evidence="7 11" id="KW-0479">Metal-binding</keyword>
<keyword evidence="5 11" id="KW-0548">Nucleotidyltransferase</keyword>
<evidence type="ECO:0000256" key="5">
    <source>
        <dbReference type="ARBA" id="ARBA00022695"/>
    </source>
</evidence>
<proteinExistence type="inferred from homology"/>
<evidence type="ECO:0000313" key="14">
    <source>
        <dbReference type="EMBL" id="MBZ2166545.1"/>
    </source>
</evidence>
<evidence type="ECO:0000256" key="13">
    <source>
        <dbReference type="RuleBase" id="RU004224"/>
    </source>
</evidence>
<evidence type="ECO:0000256" key="12">
    <source>
        <dbReference type="RuleBase" id="RU003514"/>
    </source>
</evidence>
<evidence type="ECO:0000256" key="6">
    <source>
        <dbReference type="ARBA" id="ARBA00022705"/>
    </source>
</evidence>
<dbReference type="RefSeq" id="WP_223792093.1">
    <property type="nucleotide sequence ID" value="NZ_JAIOUQ010000013.1"/>
</dbReference>
<keyword evidence="6 11" id="KW-0235">DNA replication</keyword>
<comment type="caution">
    <text evidence="14">The sequence shown here is derived from an EMBL/GenBank/DDBJ whole genome shotgun (WGS) entry which is preliminary data.</text>
</comment>
<dbReference type="InterPro" id="IPR014052">
    <property type="entry name" value="DNA_primase_ssu_euk/arc"/>
</dbReference>
<feature type="active site" evidence="11">
    <location>
        <position position="101"/>
    </location>
</feature>
<keyword evidence="9 11" id="KW-0804">Transcription</keyword>
<comment type="function">
    <text evidence="11">Catalytic subunit of DNA primase, an RNA polymerase that catalyzes the synthesis of short RNA molecules used as primers for DNA polymerase during DNA replication. The small subunit contains the primase catalytic core and has DNA synthesis activity on its own. Binding to the large subunit stabilizes and modulates the activity, increasing the rate of DNA synthesis while decreasing the length of the DNA fragments, and conferring RNA synthesis capability. The DNA polymerase activity may enable DNA primase to also catalyze primer extension after primer synthesis. May also play a role in DNA repair.</text>
</comment>
<evidence type="ECO:0000313" key="15">
    <source>
        <dbReference type="Proteomes" id="UP000825933"/>
    </source>
</evidence>
<evidence type="ECO:0000256" key="10">
    <source>
        <dbReference type="ARBA" id="ARBA00023211"/>
    </source>
</evidence>
<evidence type="ECO:0000256" key="9">
    <source>
        <dbReference type="ARBA" id="ARBA00023163"/>
    </source>
</evidence>
<keyword evidence="3 11" id="KW-0639">Primosome</keyword>
<dbReference type="InterPro" id="IPR002755">
    <property type="entry name" value="DNA_primase_S"/>
</dbReference>
<gene>
    <name evidence="11 14" type="primary">priS</name>
    <name evidence="14" type="ORF">K8N75_10905</name>
</gene>
<dbReference type="GO" id="GO:0006269">
    <property type="term" value="P:DNA replication, synthesis of primer"/>
    <property type="evidence" value="ECO:0007669"/>
    <property type="project" value="UniProtKB-UniRule"/>
</dbReference>
<feature type="active site" evidence="11">
    <location>
        <position position="99"/>
    </location>
</feature>
<reference evidence="15" key="1">
    <citation type="journal article" date="2022" name="Microbiol. Resour. Announc.">
        <title>Draft Genome Sequence of a Methanogenic Archaeon from West Spitsbergen Permafrost.</title>
        <authorList>
            <person name="Trubitsyn V."/>
            <person name="Rivkina E."/>
            <person name="Shcherbakova V."/>
        </authorList>
    </citation>
    <scope>NUCLEOTIDE SEQUENCE [LARGE SCALE GENOMIC DNA]</scope>
    <source>
        <strain evidence="15">VT</strain>
    </source>
</reference>
<dbReference type="PANTHER" id="PTHR10536">
    <property type="entry name" value="DNA PRIMASE SMALL SUBUNIT"/>
    <property type="match status" value="1"/>
</dbReference>
<comment type="function">
    <text evidence="13">RNA polymerase that catalyzes the synthesis of short RNA molecules used as primers for DNA polymerase during DNA replication.</text>
</comment>
<keyword evidence="10 11" id="KW-0464">Manganese</keyword>
<evidence type="ECO:0000256" key="4">
    <source>
        <dbReference type="ARBA" id="ARBA00022679"/>
    </source>
</evidence>
<comment type="cofactor">
    <cofactor evidence="11">
        <name>Mg(2+)</name>
        <dbReference type="ChEBI" id="CHEBI:18420"/>
    </cofactor>
    <cofactor evidence="11">
        <name>Mn(2+)</name>
        <dbReference type="ChEBI" id="CHEBI:29035"/>
    </cofactor>
</comment>
<evidence type="ECO:0000256" key="7">
    <source>
        <dbReference type="ARBA" id="ARBA00022723"/>
    </source>
</evidence>
<dbReference type="GO" id="GO:0000428">
    <property type="term" value="C:DNA-directed RNA polymerase complex"/>
    <property type="evidence" value="ECO:0007669"/>
    <property type="project" value="UniProtKB-KW"/>
</dbReference>
<dbReference type="NCBIfam" id="TIGR00335">
    <property type="entry name" value="primase_sml"/>
    <property type="match status" value="1"/>
</dbReference>
<evidence type="ECO:0000256" key="3">
    <source>
        <dbReference type="ARBA" id="ARBA00022515"/>
    </source>
</evidence>
<dbReference type="InterPro" id="IPR023639">
    <property type="entry name" value="DNA_primase_ssu_PriS"/>
</dbReference>
<dbReference type="EMBL" id="JAIOUQ010000013">
    <property type="protein sequence ID" value="MBZ2166545.1"/>
    <property type="molecule type" value="Genomic_DNA"/>
</dbReference>
<feature type="active site" evidence="11">
    <location>
        <position position="276"/>
    </location>
</feature>